<proteinExistence type="predicted"/>
<protein>
    <submittedName>
        <fullName evidence="3">Uncharacterized protein</fullName>
    </submittedName>
</protein>
<dbReference type="EMBL" id="VICE01000069">
    <property type="protein sequence ID" value="TQD45893.1"/>
    <property type="molecule type" value="Genomic_DNA"/>
</dbReference>
<dbReference type="AlphaFoldDB" id="A0A508AAF3"/>
<feature type="non-terminal residue" evidence="3">
    <location>
        <position position="100"/>
    </location>
</feature>
<organism evidence="3 4">
    <name type="scientific">Marilutibacter aestuarii</name>
    <dbReference type="NCBI Taxonomy" id="1706195"/>
    <lineage>
        <taxon>Bacteria</taxon>
        <taxon>Pseudomonadati</taxon>
        <taxon>Pseudomonadota</taxon>
        <taxon>Gammaproteobacteria</taxon>
        <taxon>Lysobacterales</taxon>
        <taxon>Lysobacteraceae</taxon>
        <taxon>Marilutibacter</taxon>
    </lineage>
</organism>
<feature type="transmembrane region" description="Helical" evidence="2">
    <location>
        <begin position="57"/>
        <end position="85"/>
    </location>
</feature>
<keyword evidence="2" id="KW-0472">Membrane</keyword>
<keyword evidence="2" id="KW-1133">Transmembrane helix</keyword>
<keyword evidence="4" id="KW-1185">Reference proteome</keyword>
<comment type="caution">
    <text evidence="3">The sequence shown here is derived from an EMBL/GenBank/DDBJ whole genome shotgun (WGS) entry which is preliminary data.</text>
</comment>
<evidence type="ECO:0000256" key="1">
    <source>
        <dbReference type="SAM" id="MobiDB-lite"/>
    </source>
</evidence>
<dbReference type="Proteomes" id="UP000318212">
    <property type="component" value="Unassembled WGS sequence"/>
</dbReference>
<evidence type="ECO:0000313" key="3">
    <source>
        <dbReference type="EMBL" id="TQD45893.1"/>
    </source>
</evidence>
<keyword evidence="2" id="KW-0812">Transmembrane</keyword>
<sequence>MNGHPNEPLSAEERDLAARLARLGPHDGPPPELDAKIMSAARQALNEAPRRNTRRRWLGLSGGAGGLVTGLGLAASMTLVLGVVWQMRPMEGLHMPAAEG</sequence>
<accession>A0A508AAF3</accession>
<dbReference type="RefSeq" id="WP_425462615.1">
    <property type="nucleotide sequence ID" value="NZ_VICE01000069.1"/>
</dbReference>
<gene>
    <name evidence="3" type="ORF">FKV25_07375</name>
</gene>
<evidence type="ECO:0000256" key="2">
    <source>
        <dbReference type="SAM" id="Phobius"/>
    </source>
</evidence>
<reference evidence="3 4" key="1">
    <citation type="submission" date="2019-06" db="EMBL/GenBank/DDBJ databases">
        <title>Lysobacter alkalisoli sp. nov. isolated from saline soil.</title>
        <authorList>
            <person name="Sun J.-Q."/>
            <person name="Xu L."/>
        </authorList>
    </citation>
    <scope>NUCLEOTIDE SEQUENCE [LARGE SCALE GENOMIC DNA]</scope>
    <source>
        <strain evidence="3 4">JCM 31130</strain>
    </source>
</reference>
<name>A0A508AAF3_9GAMM</name>
<feature type="region of interest" description="Disordered" evidence="1">
    <location>
        <begin position="1"/>
        <end position="31"/>
    </location>
</feature>
<evidence type="ECO:0000313" key="4">
    <source>
        <dbReference type="Proteomes" id="UP000318212"/>
    </source>
</evidence>